<feature type="binding site" evidence="4">
    <location>
        <position position="66"/>
    </location>
    <ligand>
        <name>a divalent metal cation</name>
        <dbReference type="ChEBI" id="CHEBI:60240"/>
        <label>1</label>
    </ligand>
</feature>
<evidence type="ECO:0000256" key="4">
    <source>
        <dbReference type="PIRSR" id="PIRSR602678-1"/>
    </source>
</evidence>
<evidence type="ECO:0000256" key="1">
    <source>
        <dbReference type="ARBA" id="ARBA00006964"/>
    </source>
</evidence>
<dbReference type="Gene3D" id="3.40.1390.30">
    <property type="entry name" value="NIF3 (NGG1p interacting factor 3)-like"/>
    <property type="match status" value="2"/>
</dbReference>
<dbReference type="InterPro" id="IPR036069">
    <property type="entry name" value="DUF34/NIF3_sf"/>
</dbReference>
<dbReference type="FunFam" id="3.40.1390.30:FF:000001">
    <property type="entry name" value="GTP cyclohydrolase 1 type 2"/>
    <property type="match status" value="1"/>
</dbReference>
<dbReference type="EMBL" id="CP005933">
    <property type="protein sequence ID" value="AIA33868.1"/>
    <property type="molecule type" value="Genomic_DNA"/>
</dbReference>
<dbReference type="KEGG" id="mbq:K668_01410"/>
<comment type="similarity">
    <text evidence="1">Belongs to the GTP cyclohydrolase I type 2/NIF3 family.</text>
</comment>
<dbReference type="PANTHER" id="PTHR13799:SF14">
    <property type="entry name" value="GTP CYCLOHYDROLASE 1 TYPE 2 HOMOLOG"/>
    <property type="match status" value="1"/>
</dbReference>
<dbReference type="AlphaFoldDB" id="A0A059Y3U1"/>
<organism evidence="5 6">
    <name type="scientific">Mycoplasmopsis bovis CQ-W70</name>
    <dbReference type="NCBI Taxonomy" id="1316930"/>
    <lineage>
        <taxon>Bacteria</taxon>
        <taxon>Bacillati</taxon>
        <taxon>Mycoplasmatota</taxon>
        <taxon>Mycoplasmoidales</taxon>
        <taxon>Metamycoplasmataceae</taxon>
        <taxon>Mycoplasmopsis</taxon>
    </lineage>
</organism>
<sequence>MLILKISNYLLKKYILENKEEWDPAGWALHFKLNRRIRGVVVALDLTPAVLEKALSSDSNLIVTHHPFKFYETWEEEFEYAPYKKKIFEALNENRINVLCLHTNYDNYKYGTSYQIAKRLDLSENISHFENTNYPVAIKDVNLPLSNIINAIKQQLNLSQMRTNILNEDINNKIINNIAIFAGSGSISEINKVSSDYDLIITSDVKWSDWLTYSELQTPILEISHLSEQAFVYDIYSQLKEHFPDRNISMVEIDKEPYSNI</sequence>
<evidence type="ECO:0000256" key="2">
    <source>
        <dbReference type="ARBA" id="ARBA00022112"/>
    </source>
</evidence>
<reference evidence="5 6" key="1">
    <citation type="submission" date="2013-04" db="EMBL/GenBank/DDBJ databases">
        <authorList>
            <person name="Lin L."/>
            <person name="Zeng Z."/>
            <person name="Xie J."/>
            <person name="Luo L."/>
            <person name="Yang Z."/>
            <person name="Liang W."/>
            <person name="Lin H."/>
            <person name="Dong C."/>
            <person name="Sun Y."/>
        </authorList>
    </citation>
    <scope>NUCLEOTIDE SEQUENCE [LARGE SCALE GENOMIC DNA]</scope>
    <source>
        <strain evidence="5 6">CQ-W70</strain>
    </source>
</reference>
<feature type="binding site" evidence="4">
    <location>
        <position position="225"/>
    </location>
    <ligand>
        <name>a divalent metal cation</name>
        <dbReference type="ChEBI" id="CHEBI:60240"/>
        <label>1</label>
    </ligand>
</feature>
<dbReference type="InterPro" id="IPR002678">
    <property type="entry name" value="DUF34/NIF3"/>
</dbReference>
<dbReference type="PATRIC" id="fig|1316930.3.peg.292"/>
<feature type="binding site" evidence="4">
    <location>
        <position position="65"/>
    </location>
    <ligand>
        <name>a divalent metal cation</name>
        <dbReference type="ChEBI" id="CHEBI:60240"/>
        <label>1</label>
    </ligand>
</feature>
<evidence type="ECO:0000313" key="6">
    <source>
        <dbReference type="Proteomes" id="UP000027182"/>
    </source>
</evidence>
<protein>
    <recommendedName>
        <fullName evidence="2">GTP cyclohydrolase 1 type 2 homolog</fullName>
    </recommendedName>
</protein>
<dbReference type="HOGENOM" id="CLU_037423_2_1_14"/>
<dbReference type="GO" id="GO:0005737">
    <property type="term" value="C:cytoplasm"/>
    <property type="evidence" value="ECO:0007669"/>
    <property type="project" value="TreeGrafter"/>
</dbReference>
<name>A0A059Y3U1_MYCBV</name>
<feature type="binding site" evidence="4">
    <location>
        <position position="228"/>
    </location>
    <ligand>
        <name>a divalent metal cation</name>
        <dbReference type="ChEBI" id="CHEBI:60240"/>
        <label>1</label>
    </ligand>
</feature>
<dbReference type="Proteomes" id="UP000027182">
    <property type="component" value="Chromosome"/>
</dbReference>
<keyword evidence="3 4" id="KW-0479">Metal-binding</keyword>
<feature type="binding site" evidence="4">
    <location>
        <position position="106"/>
    </location>
    <ligand>
        <name>a divalent metal cation</name>
        <dbReference type="ChEBI" id="CHEBI:60240"/>
        <label>1</label>
    </ligand>
</feature>
<accession>A0A059Y3U1</accession>
<evidence type="ECO:0000313" key="5">
    <source>
        <dbReference type="EMBL" id="AIA33868.1"/>
    </source>
</evidence>
<gene>
    <name evidence="5" type="ORF">K668_01410</name>
</gene>
<dbReference type="SUPFAM" id="SSF102705">
    <property type="entry name" value="NIF3 (NGG1p interacting factor 3)-like"/>
    <property type="match status" value="1"/>
</dbReference>
<dbReference type="RefSeq" id="WP_013954705.1">
    <property type="nucleotide sequence ID" value="NZ_CP005933.1"/>
</dbReference>
<proteinExistence type="inferred from homology"/>
<evidence type="ECO:0000256" key="3">
    <source>
        <dbReference type="ARBA" id="ARBA00022723"/>
    </source>
</evidence>
<dbReference type="PANTHER" id="PTHR13799">
    <property type="entry name" value="NGG1 INTERACTING FACTOR 3"/>
    <property type="match status" value="1"/>
</dbReference>
<dbReference type="GO" id="GO:0046872">
    <property type="term" value="F:metal ion binding"/>
    <property type="evidence" value="ECO:0007669"/>
    <property type="project" value="UniProtKB-KW"/>
</dbReference>
<dbReference type="Pfam" id="PF01784">
    <property type="entry name" value="DUF34_NIF3"/>
    <property type="match status" value="1"/>
</dbReference>